<reference evidence="1 2" key="1">
    <citation type="submission" date="2018-11" db="EMBL/GenBank/DDBJ databases">
        <authorList>
            <consortium name="Pathogen Informatics"/>
        </authorList>
    </citation>
    <scope>NUCLEOTIDE SEQUENCE [LARGE SCALE GENOMIC DNA]</scope>
</reference>
<dbReference type="InterPro" id="IPR036578">
    <property type="entry name" value="SMAD_MH1_sf"/>
</dbReference>
<dbReference type="EMBL" id="UYRV01018338">
    <property type="protein sequence ID" value="VDK64564.1"/>
    <property type="molecule type" value="Genomic_DNA"/>
</dbReference>
<dbReference type="Gene3D" id="3.90.520.10">
    <property type="entry name" value="SMAD MH1 domain"/>
    <property type="match status" value="1"/>
</dbReference>
<dbReference type="AlphaFoldDB" id="A0A3P6TCS9"/>
<gene>
    <name evidence="1" type="ORF">CGOC_LOCUS5884</name>
</gene>
<keyword evidence="2" id="KW-1185">Reference proteome</keyword>
<evidence type="ECO:0000313" key="1">
    <source>
        <dbReference type="EMBL" id="VDK64564.1"/>
    </source>
</evidence>
<dbReference type="Proteomes" id="UP000271889">
    <property type="component" value="Unassembled WGS sequence"/>
</dbReference>
<proteinExistence type="predicted"/>
<sequence>MNGLFNGTSVKKLLGWRIGEEEEKFAEKAVETLVKKLKKKNGGIGQCKTVSYP</sequence>
<name>A0A3P6TCS9_CYLGO</name>
<protein>
    <submittedName>
        <fullName evidence="1">Uncharacterized protein</fullName>
    </submittedName>
</protein>
<evidence type="ECO:0000313" key="2">
    <source>
        <dbReference type="Proteomes" id="UP000271889"/>
    </source>
</evidence>
<organism evidence="1 2">
    <name type="scientific">Cylicostephanus goldi</name>
    <name type="common">Nematode worm</name>
    <dbReference type="NCBI Taxonomy" id="71465"/>
    <lineage>
        <taxon>Eukaryota</taxon>
        <taxon>Metazoa</taxon>
        <taxon>Ecdysozoa</taxon>
        <taxon>Nematoda</taxon>
        <taxon>Chromadorea</taxon>
        <taxon>Rhabditida</taxon>
        <taxon>Rhabditina</taxon>
        <taxon>Rhabditomorpha</taxon>
        <taxon>Strongyloidea</taxon>
        <taxon>Strongylidae</taxon>
        <taxon>Cylicostephanus</taxon>
    </lineage>
</organism>
<dbReference type="SUPFAM" id="SSF56366">
    <property type="entry name" value="SMAD MH1 domain"/>
    <property type="match status" value="1"/>
</dbReference>
<accession>A0A3P6TCS9</accession>